<dbReference type="RefSeq" id="WP_252804433.1">
    <property type="nucleotide sequence ID" value="NZ_BAAABM010000007.1"/>
</dbReference>
<sequence>MIGERLREQVLDLLHACAERTTESHRGGYGTSLIQAPYPPLLRTGPLPAGLRPGRLCLHLPDGTHWAPDRLHESLGRPVQHPAESAVFAGVAIESGEPRCWIADAADRSVTFTGPAPALLPGDDALIAWAGAGLAVPMDPPPEPYDAAPQVFASPPGARLRVTAGCPAPDRRPAGFVILNPSDGGVAATSLSARPYRRVRGSATGHVAACAPATGGRGEIVAVGRPGGIDECLLPVEDGPLHDFCWLPAARPSSRRTPAVASGVKPSPQATPDAAISEEHASERVPAVTRPAGAHLVMVVGRPDGFDLMTCTVSGDTVGPPRLLRRHPGRYLHAHHQDALVILALDADGSYAVLVVDPGAPRPVRSLSLGLRPPVLLRIAAVAAVPLTAMAEAAGATAGLRFATVDADRRVVLWEVPAEGTAARRLSDLSLPAGEELITVSGWAPGEVRPVCDRSRPRAPLPAHPGGPAPLRGTVPAAAAEFSLYLPADRDPAAVLVWLSQANQALPGAAAASAPPSETVAGSASPSETVAGSAVPCGAAAASTGPDPHWLTLAGFGVLDVRITPAWAPTVPDEEIRPRLVRQIRDAVLGSAAHRHVGTAGLVVGGVSFGATLALLAVTDCDLFSAAIVQNGAYSRQLTLLGFQDEARTLWEAPRVYADFDAIVNARRIRRPVLIIHGEADRNPATPVLQATLLYQALIANGTRARLVVLPGEGHVLRSRNGIAASLAEKAAWLAAVGGPGGTAAEAPSAAGAKAMNSPPTSP</sequence>
<organism evidence="4 5">
    <name type="scientific">Actinoallomurus spadix</name>
    <dbReference type="NCBI Taxonomy" id="79912"/>
    <lineage>
        <taxon>Bacteria</taxon>
        <taxon>Bacillati</taxon>
        <taxon>Actinomycetota</taxon>
        <taxon>Actinomycetes</taxon>
        <taxon>Streptosporangiales</taxon>
        <taxon>Thermomonosporaceae</taxon>
        <taxon>Actinoallomurus</taxon>
    </lineage>
</organism>
<dbReference type="SUPFAM" id="SSF53474">
    <property type="entry name" value="alpha/beta-Hydrolases"/>
    <property type="match status" value="1"/>
</dbReference>
<evidence type="ECO:0000256" key="1">
    <source>
        <dbReference type="ARBA" id="ARBA00022801"/>
    </source>
</evidence>
<evidence type="ECO:0000313" key="5">
    <source>
        <dbReference type="Proteomes" id="UP001501822"/>
    </source>
</evidence>
<evidence type="ECO:0000256" key="2">
    <source>
        <dbReference type="SAM" id="MobiDB-lite"/>
    </source>
</evidence>
<feature type="region of interest" description="Disordered" evidence="2">
    <location>
        <begin position="449"/>
        <end position="472"/>
    </location>
</feature>
<keyword evidence="5" id="KW-1185">Reference proteome</keyword>
<dbReference type="PANTHER" id="PTHR42776">
    <property type="entry name" value="SERINE PEPTIDASE S9 FAMILY MEMBER"/>
    <property type="match status" value="1"/>
</dbReference>
<dbReference type="InterPro" id="IPR029058">
    <property type="entry name" value="AB_hydrolase_fold"/>
</dbReference>
<comment type="caution">
    <text evidence="4">The sequence shown here is derived from an EMBL/GenBank/DDBJ whole genome shotgun (WGS) entry which is preliminary data.</text>
</comment>
<gene>
    <name evidence="4" type="ORF">GCM10010151_07980</name>
</gene>
<dbReference type="Gene3D" id="3.40.50.1820">
    <property type="entry name" value="alpha/beta hydrolase"/>
    <property type="match status" value="1"/>
</dbReference>
<accession>A0ABN0VYP9</accession>
<reference evidence="4 5" key="1">
    <citation type="journal article" date="2019" name="Int. J. Syst. Evol. Microbiol.">
        <title>The Global Catalogue of Microorganisms (GCM) 10K type strain sequencing project: providing services to taxonomists for standard genome sequencing and annotation.</title>
        <authorList>
            <consortium name="The Broad Institute Genomics Platform"/>
            <consortium name="The Broad Institute Genome Sequencing Center for Infectious Disease"/>
            <person name="Wu L."/>
            <person name="Ma J."/>
        </authorList>
    </citation>
    <scope>NUCLEOTIDE SEQUENCE [LARGE SCALE GENOMIC DNA]</scope>
    <source>
        <strain evidence="4 5">JCM 3146</strain>
    </source>
</reference>
<proteinExistence type="predicted"/>
<dbReference type="PANTHER" id="PTHR42776:SF28">
    <property type="entry name" value="GLUTAMYL ENDOPEPTIDASE, CHLOROPLASTIC-RELATED"/>
    <property type="match status" value="1"/>
</dbReference>
<feature type="domain" description="Peptidase S9 prolyl oligopeptidase catalytic" evidence="3">
    <location>
        <begin position="593"/>
        <end position="736"/>
    </location>
</feature>
<feature type="compositionally biased region" description="Pro residues" evidence="2">
    <location>
        <begin position="459"/>
        <end position="468"/>
    </location>
</feature>
<evidence type="ECO:0000313" key="4">
    <source>
        <dbReference type="EMBL" id="GAA0320687.1"/>
    </source>
</evidence>
<keyword evidence="1" id="KW-0378">Hydrolase</keyword>
<feature type="region of interest" description="Disordered" evidence="2">
    <location>
        <begin position="256"/>
        <end position="284"/>
    </location>
</feature>
<evidence type="ECO:0000259" key="3">
    <source>
        <dbReference type="Pfam" id="PF00326"/>
    </source>
</evidence>
<feature type="compositionally biased region" description="Low complexity" evidence="2">
    <location>
        <begin position="739"/>
        <end position="755"/>
    </location>
</feature>
<feature type="region of interest" description="Disordered" evidence="2">
    <location>
        <begin position="739"/>
        <end position="763"/>
    </location>
</feature>
<protein>
    <recommendedName>
        <fullName evidence="3">Peptidase S9 prolyl oligopeptidase catalytic domain-containing protein</fullName>
    </recommendedName>
</protein>
<dbReference type="EMBL" id="BAAABM010000007">
    <property type="protein sequence ID" value="GAA0320687.1"/>
    <property type="molecule type" value="Genomic_DNA"/>
</dbReference>
<dbReference type="Pfam" id="PF00326">
    <property type="entry name" value="Peptidase_S9"/>
    <property type="match status" value="1"/>
</dbReference>
<dbReference type="InterPro" id="IPR001375">
    <property type="entry name" value="Peptidase_S9_cat"/>
</dbReference>
<dbReference type="Proteomes" id="UP001501822">
    <property type="component" value="Unassembled WGS sequence"/>
</dbReference>
<name>A0ABN0VYP9_9ACTN</name>